<proteinExistence type="predicted"/>
<evidence type="ECO:0000313" key="2">
    <source>
        <dbReference type="Proteomes" id="UP000050640"/>
    </source>
</evidence>
<accession>A0A0R3RX98</accession>
<protein>
    <submittedName>
        <fullName evidence="3">NARG2_C domain-containing protein</fullName>
    </submittedName>
</protein>
<evidence type="ECO:0000256" key="1">
    <source>
        <dbReference type="SAM" id="MobiDB-lite"/>
    </source>
</evidence>
<dbReference type="WBParaSite" id="EEL_0000683901-mRNA-1">
    <property type="protein sequence ID" value="EEL_0000683901-mRNA-1"/>
    <property type="gene ID" value="EEL_0000683901"/>
</dbReference>
<keyword evidence="2" id="KW-1185">Reference proteome</keyword>
<feature type="region of interest" description="Disordered" evidence="1">
    <location>
        <begin position="22"/>
        <end position="41"/>
    </location>
</feature>
<dbReference type="AlphaFoldDB" id="A0A0R3RX98"/>
<dbReference type="PANTHER" id="PTHR37962:SF2">
    <property type="entry name" value="MALE STERILE (3) 76CA"/>
    <property type="match status" value="1"/>
</dbReference>
<feature type="compositionally biased region" description="Basic and acidic residues" evidence="1">
    <location>
        <begin position="30"/>
        <end position="39"/>
    </location>
</feature>
<organism evidence="2 3">
    <name type="scientific">Elaeophora elaphi</name>
    <dbReference type="NCBI Taxonomy" id="1147741"/>
    <lineage>
        <taxon>Eukaryota</taxon>
        <taxon>Metazoa</taxon>
        <taxon>Ecdysozoa</taxon>
        <taxon>Nematoda</taxon>
        <taxon>Chromadorea</taxon>
        <taxon>Rhabditida</taxon>
        <taxon>Spirurina</taxon>
        <taxon>Spiruromorpha</taxon>
        <taxon>Filarioidea</taxon>
        <taxon>Onchocercidae</taxon>
        <taxon>Elaeophora</taxon>
    </lineage>
</organism>
<reference evidence="3" key="1">
    <citation type="submission" date="2017-02" db="UniProtKB">
        <authorList>
            <consortium name="WormBaseParasite"/>
        </authorList>
    </citation>
    <scope>IDENTIFICATION</scope>
</reference>
<sequence>MFQKWSGKIRKRHWRNARLTRNISVTNQDEPEKSSRDSGDIFEDTDELKRRLLPTLTATYEQGGHVTVWRMPTEISQSRLAGRYKPSNACTIIAVKLIEFIYREGIVLQPTQISVVSKRNVDKSNPRFRKWSSRIIAEFEQGVQPIRHCSAQLLNAFINAIIEGNEIHEQQMTKRRPLCSCYDRHTETFTIPQALEGCGNVFQEIEFVTVQGKITYNLKPFLLTPIKSDFLKDHLQIYMILIVYERSVLLVYERECNALFLIDTHSHLKTKNMKTGGLIAMCPVNDLDWLIKWMCKNVFPETIYKLNYDQSFEVSVLTFKGQLHEEDHPLFVPSVPETLHVFPSQPIDQTFQLQNANVMY</sequence>
<dbReference type="PANTHER" id="PTHR37962">
    <property type="entry name" value="MALE STERILE (3) 76CA"/>
    <property type="match status" value="1"/>
</dbReference>
<name>A0A0R3RX98_9BILA</name>
<dbReference type="Proteomes" id="UP000050640">
    <property type="component" value="Unplaced"/>
</dbReference>
<dbReference type="STRING" id="1147741.A0A0R3RX98"/>
<evidence type="ECO:0000313" key="3">
    <source>
        <dbReference type="WBParaSite" id="EEL_0000683901-mRNA-1"/>
    </source>
</evidence>